<reference evidence="1" key="1">
    <citation type="submission" date="2020-11" db="EMBL/GenBank/DDBJ databases">
        <authorList>
            <person name="Konstantinou D."/>
            <person name="Gkelis S."/>
            <person name="Popin R."/>
            <person name="Fewer D."/>
            <person name="Sivonen K."/>
        </authorList>
    </citation>
    <scope>NUCLEOTIDE SEQUENCE</scope>
    <source>
        <strain evidence="1">TAU-MAC 1115</strain>
    </source>
</reference>
<reference evidence="1" key="2">
    <citation type="journal article" date="2021" name="Mar. Drugs">
        <title>Genome Reduction and Secondary Metabolism of the Marine Sponge-Associated Cyanobacterium Leptothoe.</title>
        <authorList>
            <person name="Konstantinou D."/>
            <person name="Popin R.V."/>
            <person name="Fewer D.P."/>
            <person name="Sivonen K."/>
            <person name="Gkelis S."/>
        </authorList>
    </citation>
    <scope>NUCLEOTIDE SEQUENCE</scope>
    <source>
        <strain evidence="1">TAU-MAC 1115</strain>
    </source>
</reference>
<dbReference type="AlphaFoldDB" id="A0A947DDL0"/>
<name>A0A947DDL0_9CYAN</name>
<dbReference type="EMBL" id="JADOES010000004">
    <property type="protein sequence ID" value="MBT9314384.1"/>
    <property type="molecule type" value="Genomic_DNA"/>
</dbReference>
<sequence>MQQSFILERLQTEPQVLRPDDFSHCGSILAEFMRWPRGEMAATGDSYAPVYLNRVYVVRGSDYREQPTLSLRSRFALIHGNGCHGVAVAAKEDLTKVRITLDSGDGDNEVLGSAGASEVGVFQIRDNTTSSGGSFSPPNTWITRPLNFNSSPFGRLDSLGRLELDPGHYCLEGWATGMEGGRMRCRFRSLDSVINWPGATTYSLHYSWHIPIHAIFTLTETTTFVLEMRCDRDHAKPWGFGYASKLPPELYASLMFSRKSI</sequence>
<dbReference type="RefSeq" id="WP_215607456.1">
    <property type="nucleotide sequence ID" value="NZ_JADOES010000004.1"/>
</dbReference>
<accession>A0A947DDL0</accession>
<proteinExistence type="predicted"/>
<comment type="caution">
    <text evidence="1">The sequence shown here is derived from an EMBL/GenBank/DDBJ whole genome shotgun (WGS) entry which is preliminary data.</text>
</comment>
<gene>
    <name evidence="1" type="ORF">IXB50_02995</name>
</gene>
<evidence type="ECO:0000313" key="1">
    <source>
        <dbReference type="EMBL" id="MBT9314384.1"/>
    </source>
</evidence>
<evidence type="ECO:0000313" key="2">
    <source>
        <dbReference type="Proteomes" id="UP000717364"/>
    </source>
</evidence>
<dbReference type="Proteomes" id="UP000717364">
    <property type="component" value="Unassembled WGS sequence"/>
</dbReference>
<organism evidence="1 2">
    <name type="scientific">Leptothoe spongobia TAU-MAC 1115</name>
    <dbReference type="NCBI Taxonomy" id="1967444"/>
    <lineage>
        <taxon>Bacteria</taxon>
        <taxon>Bacillati</taxon>
        <taxon>Cyanobacteriota</taxon>
        <taxon>Cyanophyceae</taxon>
        <taxon>Nodosilineales</taxon>
        <taxon>Cymatolegaceae</taxon>
        <taxon>Leptothoe</taxon>
        <taxon>Leptothoe spongobia</taxon>
    </lineage>
</organism>
<protein>
    <submittedName>
        <fullName evidence="1">Uncharacterized protein</fullName>
    </submittedName>
</protein>
<keyword evidence="2" id="KW-1185">Reference proteome</keyword>